<evidence type="ECO:0000256" key="5">
    <source>
        <dbReference type="ARBA" id="ARBA00022989"/>
    </source>
</evidence>
<evidence type="ECO:0000313" key="8">
    <source>
        <dbReference type="EMBL" id="NEX64129.1"/>
    </source>
</evidence>
<evidence type="ECO:0000256" key="4">
    <source>
        <dbReference type="ARBA" id="ARBA00022692"/>
    </source>
</evidence>
<protein>
    <submittedName>
        <fullName evidence="8">Lipopolysaccharide biosynthesis protein</fullName>
    </submittedName>
</protein>
<comment type="subcellular location">
    <subcellularLocation>
        <location evidence="1">Cell membrane</location>
        <topology evidence="1">Multi-pass membrane protein</topology>
    </subcellularLocation>
</comment>
<evidence type="ECO:0000256" key="2">
    <source>
        <dbReference type="ARBA" id="ARBA00007430"/>
    </source>
</evidence>
<proteinExistence type="inferred from homology"/>
<organism evidence="8 9">
    <name type="scientific">Noviherbaspirillum galbum</name>
    <dbReference type="NCBI Taxonomy" id="2709383"/>
    <lineage>
        <taxon>Bacteria</taxon>
        <taxon>Pseudomonadati</taxon>
        <taxon>Pseudomonadota</taxon>
        <taxon>Betaproteobacteria</taxon>
        <taxon>Burkholderiales</taxon>
        <taxon>Oxalobacteraceae</taxon>
        <taxon>Noviherbaspirillum</taxon>
    </lineage>
</organism>
<feature type="transmembrane region" description="Helical" evidence="7">
    <location>
        <begin position="147"/>
        <end position="166"/>
    </location>
</feature>
<dbReference type="PANTHER" id="PTHR30250">
    <property type="entry name" value="PST FAMILY PREDICTED COLANIC ACID TRANSPORTER"/>
    <property type="match status" value="1"/>
</dbReference>
<feature type="transmembrane region" description="Helical" evidence="7">
    <location>
        <begin position="43"/>
        <end position="67"/>
    </location>
</feature>
<keyword evidence="4 7" id="KW-0812">Transmembrane</keyword>
<keyword evidence="5 7" id="KW-1133">Transmembrane helix</keyword>
<gene>
    <name evidence="8" type="ORF">G3574_23865</name>
</gene>
<evidence type="ECO:0000256" key="3">
    <source>
        <dbReference type="ARBA" id="ARBA00022475"/>
    </source>
</evidence>
<comment type="caution">
    <text evidence="8">The sequence shown here is derived from an EMBL/GenBank/DDBJ whole genome shotgun (WGS) entry which is preliminary data.</text>
</comment>
<feature type="transmembrane region" description="Helical" evidence="7">
    <location>
        <begin position="382"/>
        <end position="402"/>
    </location>
</feature>
<feature type="transmembrane region" description="Helical" evidence="7">
    <location>
        <begin position="443"/>
        <end position="464"/>
    </location>
</feature>
<keyword evidence="6 7" id="KW-0472">Membrane</keyword>
<sequence>MNKSVSTTAGAILVLAVRWVDRLIGLVSTIILARLLLPEDFGVVAMASIVVGLIDVFLDFGVGITLVQNSKATQEDYDAAWTLRLLQSMAVAAIVFGSSWPAAAYFGDPRVTLVVQALSAAVLIGGLENIGIVSFQKNFEFGQEFKFFLIRRVCGFAITIAAAFLLKSYWALVIGTLATKIAGVIGSYVMHDMRPKPNFQRLHGMLSFSTWNLLRSIGGYLSENLHRLLVGNREATKVMGAYTLSAEISAIPSTELLAPLNRVLFPLMVLVKDDPVKLKRAFFLSMGIQVMIGVPAAVGLALIAPEVVALLLGEQWSMVVPFIQIMGFINIAGALNASPVYLFLTLGKARISAIHSWSQVLLLLVAVLLIVPGAGALQISELRLGVAVAGFFVMMFFVYRSFPAWSIMDMLATVWRPCTASLVMAGVLLHLPDVSGYPLSLQVAFKIASGVMAYSLSLLVLWYFARSDDGAESYVLRKFGMMKGA</sequence>
<name>A0A6B3SZI1_9BURK</name>
<evidence type="ECO:0000256" key="1">
    <source>
        <dbReference type="ARBA" id="ARBA00004651"/>
    </source>
</evidence>
<feature type="transmembrane region" description="Helical" evidence="7">
    <location>
        <begin position="88"/>
        <end position="107"/>
    </location>
</feature>
<evidence type="ECO:0000256" key="7">
    <source>
        <dbReference type="SAM" id="Phobius"/>
    </source>
</evidence>
<dbReference type="GO" id="GO:0005886">
    <property type="term" value="C:plasma membrane"/>
    <property type="evidence" value="ECO:0007669"/>
    <property type="project" value="UniProtKB-SubCell"/>
</dbReference>
<dbReference type="Proteomes" id="UP000482155">
    <property type="component" value="Unassembled WGS sequence"/>
</dbReference>
<feature type="transmembrane region" description="Helical" evidence="7">
    <location>
        <begin position="356"/>
        <end position="376"/>
    </location>
</feature>
<feature type="transmembrane region" description="Helical" evidence="7">
    <location>
        <begin position="113"/>
        <end position="135"/>
    </location>
</feature>
<reference evidence="8 9" key="1">
    <citation type="submission" date="2020-02" db="EMBL/GenBank/DDBJ databases">
        <authorList>
            <person name="Kim M.K."/>
        </authorList>
    </citation>
    <scope>NUCLEOTIDE SEQUENCE [LARGE SCALE GENOMIC DNA]</scope>
    <source>
        <strain evidence="8 9">17J57-3</strain>
    </source>
</reference>
<keyword evidence="3" id="KW-1003">Cell membrane</keyword>
<feature type="transmembrane region" description="Helical" evidence="7">
    <location>
        <begin position="414"/>
        <end position="431"/>
    </location>
</feature>
<evidence type="ECO:0000256" key="6">
    <source>
        <dbReference type="ARBA" id="ARBA00023136"/>
    </source>
</evidence>
<dbReference type="PANTHER" id="PTHR30250:SF10">
    <property type="entry name" value="LIPOPOLYSACCHARIDE BIOSYNTHESIS PROTEIN WZXC"/>
    <property type="match status" value="1"/>
</dbReference>
<dbReference type="Pfam" id="PF13440">
    <property type="entry name" value="Polysacc_synt_3"/>
    <property type="match status" value="1"/>
</dbReference>
<feature type="transmembrane region" description="Helical" evidence="7">
    <location>
        <begin position="323"/>
        <end position="344"/>
    </location>
</feature>
<comment type="similarity">
    <text evidence="2">Belongs to the polysaccharide synthase family.</text>
</comment>
<dbReference type="CDD" id="cd13127">
    <property type="entry name" value="MATE_tuaB_like"/>
    <property type="match status" value="1"/>
</dbReference>
<feature type="transmembrane region" description="Helical" evidence="7">
    <location>
        <begin position="172"/>
        <end position="191"/>
    </location>
</feature>
<evidence type="ECO:0000313" key="9">
    <source>
        <dbReference type="Proteomes" id="UP000482155"/>
    </source>
</evidence>
<dbReference type="AlphaFoldDB" id="A0A6B3SZI1"/>
<dbReference type="EMBL" id="JAAIVB010000078">
    <property type="protein sequence ID" value="NEX64129.1"/>
    <property type="molecule type" value="Genomic_DNA"/>
</dbReference>
<feature type="transmembrane region" description="Helical" evidence="7">
    <location>
        <begin position="281"/>
        <end position="303"/>
    </location>
</feature>
<dbReference type="InterPro" id="IPR050833">
    <property type="entry name" value="Poly_Biosynth_Transport"/>
</dbReference>
<accession>A0A6B3SZI1</accession>
<keyword evidence="9" id="KW-1185">Reference proteome</keyword>
<feature type="transmembrane region" description="Helical" evidence="7">
    <location>
        <begin position="12"/>
        <end position="37"/>
    </location>
</feature>
<dbReference type="RefSeq" id="WP_163968045.1">
    <property type="nucleotide sequence ID" value="NZ_JAAIVB010000078.1"/>
</dbReference>